<evidence type="ECO:0008006" key="9">
    <source>
        <dbReference type="Google" id="ProtNLM"/>
    </source>
</evidence>
<organism evidence="7 8">
    <name type="scientific">Trifolium subterraneum</name>
    <name type="common">Subterranean clover</name>
    <dbReference type="NCBI Taxonomy" id="3900"/>
    <lineage>
        <taxon>Eukaryota</taxon>
        <taxon>Viridiplantae</taxon>
        <taxon>Streptophyta</taxon>
        <taxon>Embryophyta</taxon>
        <taxon>Tracheophyta</taxon>
        <taxon>Spermatophyta</taxon>
        <taxon>Magnoliopsida</taxon>
        <taxon>eudicotyledons</taxon>
        <taxon>Gunneridae</taxon>
        <taxon>Pentapetalae</taxon>
        <taxon>rosids</taxon>
        <taxon>fabids</taxon>
        <taxon>Fabales</taxon>
        <taxon>Fabaceae</taxon>
        <taxon>Papilionoideae</taxon>
        <taxon>50 kb inversion clade</taxon>
        <taxon>NPAAA clade</taxon>
        <taxon>Hologalegina</taxon>
        <taxon>IRL clade</taxon>
        <taxon>Trifolieae</taxon>
        <taxon>Trifolium</taxon>
    </lineage>
</organism>
<dbReference type="Pfam" id="PF02714">
    <property type="entry name" value="RSN1_7TM"/>
    <property type="match status" value="2"/>
</dbReference>
<keyword evidence="2" id="KW-0813">Transport</keyword>
<keyword evidence="4" id="KW-0472">Membrane</keyword>
<evidence type="ECO:0000259" key="5">
    <source>
        <dbReference type="Pfam" id="PF02714"/>
    </source>
</evidence>
<dbReference type="GO" id="GO:0005227">
    <property type="term" value="F:calcium-activated cation channel activity"/>
    <property type="evidence" value="ECO:0007669"/>
    <property type="project" value="InterPro"/>
</dbReference>
<evidence type="ECO:0000256" key="4">
    <source>
        <dbReference type="SAM" id="Phobius"/>
    </source>
</evidence>
<keyword evidence="4" id="KW-1133">Transmembrane helix</keyword>
<reference evidence="8" key="1">
    <citation type="journal article" date="2017" name="Front. Plant Sci.">
        <title>Climate Clever Clovers: New Paradigm to Reduce the Environmental Footprint of Ruminants by Breeding Low Methanogenic Forages Utilizing Haplotype Variation.</title>
        <authorList>
            <person name="Kaur P."/>
            <person name="Appels R."/>
            <person name="Bayer P.E."/>
            <person name="Keeble-Gagnere G."/>
            <person name="Wang J."/>
            <person name="Hirakawa H."/>
            <person name="Shirasawa K."/>
            <person name="Vercoe P."/>
            <person name="Stefanova K."/>
            <person name="Durmic Z."/>
            <person name="Nichols P."/>
            <person name="Revell C."/>
            <person name="Isobe S.N."/>
            <person name="Edwards D."/>
            <person name="Erskine W."/>
        </authorList>
    </citation>
    <scope>NUCLEOTIDE SEQUENCE [LARGE SCALE GENOMIC DNA]</scope>
    <source>
        <strain evidence="8">cv. Daliak</strain>
    </source>
</reference>
<dbReference type="EMBL" id="DF973370">
    <property type="protein sequence ID" value="GAU28245.1"/>
    <property type="molecule type" value="Genomic_DNA"/>
</dbReference>
<dbReference type="AlphaFoldDB" id="A0A2Z6MX03"/>
<evidence type="ECO:0000256" key="1">
    <source>
        <dbReference type="ARBA" id="ARBA00022837"/>
    </source>
</evidence>
<gene>
    <name evidence="7" type="ORF">TSUD_118520</name>
</gene>
<dbReference type="InterPro" id="IPR045122">
    <property type="entry name" value="Csc1-like"/>
</dbReference>
<keyword evidence="2" id="KW-0406">Ion transport</keyword>
<keyword evidence="8" id="KW-1185">Reference proteome</keyword>
<keyword evidence="1" id="KW-0106">Calcium</keyword>
<evidence type="ECO:0000313" key="8">
    <source>
        <dbReference type="Proteomes" id="UP000242715"/>
    </source>
</evidence>
<keyword evidence="4" id="KW-0812">Transmembrane</keyword>
<dbReference type="Pfam" id="PF14703">
    <property type="entry name" value="PHM7_cyt"/>
    <property type="match status" value="1"/>
</dbReference>
<accession>A0A2Z6MX03</accession>
<dbReference type="InterPro" id="IPR003864">
    <property type="entry name" value="CSC1/OSCA1-like_7TM"/>
</dbReference>
<evidence type="ECO:0000259" key="6">
    <source>
        <dbReference type="Pfam" id="PF14703"/>
    </source>
</evidence>
<feature type="transmembrane region" description="Helical" evidence="4">
    <location>
        <begin position="198"/>
        <end position="216"/>
    </location>
</feature>
<dbReference type="InterPro" id="IPR027815">
    <property type="entry name" value="CSC1/OSCA1-like_cyt"/>
</dbReference>
<sequence length="344" mass="39024">MTKKHKNKLPLLNFSQQTSSSKVDLLEEKLLALCHKIHQLQCKDMLKKKELPVAFVTFKSRSAAAVAAQLQQHTHPLLWVTELAPEPRDVSWRNLRVSYRVVPLYRLGVVIAASLLTIFFAIPVTAVQGIAKYEKLKKWFPPAMVVQLIPGLSSIVTGYLPSVVLKGFIYIVPFAMFAMAKVSGYVSRSKEEIKACNMVFYFLVGNVFFAVQNLTLQIQDMYETTYETCGQYWPYIHHYILLSIILMQITMIGLFGLKLKPAASISTIPLLLFTLMFNEYCKMRFLPSFHHYSLKDAAENDELDEKCGQLEFHYENASNAYCPPGLQPVNFMTSESSSTPLVSS</sequence>
<evidence type="ECO:0000256" key="2">
    <source>
        <dbReference type="ARBA" id="ARBA00023065"/>
    </source>
</evidence>
<dbReference type="GO" id="GO:0005886">
    <property type="term" value="C:plasma membrane"/>
    <property type="evidence" value="ECO:0007669"/>
    <property type="project" value="TreeGrafter"/>
</dbReference>
<feature type="transmembrane region" description="Helical" evidence="4">
    <location>
        <begin position="236"/>
        <end position="257"/>
    </location>
</feature>
<feature type="domain" description="CSC1/OSCA1-like 7TM region" evidence="5">
    <location>
        <begin position="106"/>
        <end position="211"/>
    </location>
</feature>
<proteinExistence type="predicted"/>
<dbReference type="OrthoDB" id="1689567at2759"/>
<feature type="transmembrane region" description="Helical" evidence="4">
    <location>
        <begin position="104"/>
        <end position="127"/>
    </location>
</feature>
<protein>
    <recommendedName>
        <fullName evidence="9">CSC1/OSCA1-like 7TM region domain-containing protein</fullName>
    </recommendedName>
</protein>
<evidence type="ECO:0000256" key="3">
    <source>
        <dbReference type="ARBA" id="ARBA00023303"/>
    </source>
</evidence>
<keyword evidence="3" id="KW-0407">Ion channel</keyword>
<dbReference type="PANTHER" id="PTHR13018:SF141">
    <property type="entry name" value="OS01G0950900 PROTEIN"/>
    <property type="match status" value="1"/>
</dbReference>
<dbReference type="Proteomes" id="UP000242715">
    <property type="component" value="Unassembled WGS sequence"/>
</dbReference>
<dbReference type="PANTHER" id="PTHR13018">
    <property type="entry name" value="PROBABLE MEMBRANE PROTEIN DUF221-RELATED"/>
    <property type="match status" value="1"/>
</dbReference>
<feature type="domain" description="CSC1/OSCA1-like 7TM region" evidence="5">
    <location>
        <begin position="217"/>
        <end position="255"/>
    </location>
</feature>
<evidence type="ECO:0000313" key="7">
    <source>
        <dbReference type="EMBL" id="GAU28245.1"/>
    </source>
</evidence>
<name>A0A2Z6MX03_TRISU</name>
<feature type="domain" description="CSC1/OSCA1-like cytosolic" evidence="6">
    <location>
        <begin position="5"/>
        <end position="94"/>
    </location>
</feature>